<dbReference type="GO" id="GO:0005524">
    <property type="term" value="F:ATP binding"/>
    <property type="evidence" value="ECO:0007669"/>
    <property type="project" value="UniProtKB-KW"/>
</dbReference>
<dbReference type="PANTHER" id="PTHR34848:SF1">
    <property type="entry name" value="BIFUNCTIONAL ADENOSYLCOBALAMIN BIOSYNTHESIS PROTEIN COBU"/>
    <property type="match status" value="1"/>
</dbReference>
<keyword evidence="14" id="KW-0067">ATP-binding</keyword>
<dbReference type="InterPro" id="IPR027417">
    <property type="entry name" value="P-loop_NTPase"/>
</dbReference>
<keyword evidence="13 20" id="KW-0418">Kinase</keyword>
<dbReference type="NCBIfam" id="NF004469">
    <property type="entry name" value="PRK05800.1"/>
    <property type="match status" value="1"/>
</dbReference>
<dbReference type="SUPFAM" id="SSF52540">
    <property type="entry name" value="P-loop containing nucleoside triphosphate hydrolases"/>
    <property type="match status" value="1"/>
</dbReference>
<evidence type="ECO:0000256" key="15">
    <source>
        <dbReference type="ARBA" id="ARBA00023134"/>
    </source>
</evidence>
<feature type="active site" description="GMP-histidine intermediate" evidence="18">
    <location>
        <position position="48"/>
    </location>
</feature>
<evidence type="ECO:0000256" key="16">
    <source>
        <dbReference type="ARBA" id="ARBA00029570"/>
    </source>
</evidence>
<evidence type="ECO:0000256" key="3">
    <source>
        <dbReference type="ARBA" id="ARBA00001522"/>
    </source>
</evidence>
<keyword evidence="10" id="KW-0169">Cobalamin biosynthesis</keyword>
<comment type="pathway">
    <text evidence="5">Cofactor biosynthesis; adenosylcobalamin biosynthesis; adenosylcobalamin from cob(II)yrinate a,c-diamide: step 6/7.</text>
</comment>
<organism evidence="20 21">
    <name type="scientific">Tumebacillus avium</name>
    <dbReference type="NCBI Taxonomy" id="1903704"/>
    <lineage>
        <taxon>Bacteria</taxon>
        <taxon>Bacillati</taxon>
        <taxon>Bacillota</taxon>
        <taxon>Bacilli</taxon>
        <taxon>Bacillales</taxon>
        <taxon>Alicyclobacillaceae</taxon>
        <taxon>Tumebacillus</taxon>
    </lineage>
</organism>
<feature type="binding site" evidence="19">
    <location>
        <begin position="49"/>
        <end position="52"/>
    </location>
    <ligand>
        <name>GTP</name>
        <dbReference type="ChEBI" id="CHEBI:37565"/>
    </ligand>
</feature>
<evidence type="ECO:0000256" key="10">
    <source>
        <dbReference type="ARBA" id="ARBA00022573"/>
    </source>
</evidence>
<evidence type="ECO:0000256" key="11">
    <source>
        <dbReference type="ARBA" id="ARBA00022679"/>
    </source>
</evidence>
<dbReference type="RefSeq" id="WP_087456879.1">
    <property type="nucleotide sequence ID" value="NZ_CP021434.1"/>
</dbReference>
<evidence type="ECO:0000313" key="20">
    <source>
        <dbReference type="EMBL" id="ARU61499.1"/>
    </source>
</evidence>
<dbReference type="OrthoDB" id="9799422at2"/>
<evidence type="ECO:0000313" key="21">
    <source>
        <dbReference type="Proteomes" id="UP000195437"/>
    </source>
</evidence>
<dbReference type="Pfam" id="PF02283">
    <property type="entry name" value="CobU"/>
    <property type="match status" value="1"/>
</dbReference>
<dbReference type="EC" id="2.7.7.62" evidence="9"/>
<evidence type="ECO:0000256" key="12">
    <source>
        <dbReference type="ARBA" id="ARBA00022741"/>
    </source>
</evidence>
<evidence type="ECO:0000256" key="17">
    <source>
        <dbReference type="ARBA" id="ARBA00030571"/>
    </source>
</evidence>
<accession>A0A1Y0IN74</accession>
<dbReference type="GO" id="GO:0009236">
    <property type="term" value="P:cobalamin biosynthetic process"/>
    <property type="evidence" value="ECO:0007669"/>
    <property type="project" value="UniProtKB-UniPathway"/>
</dbReference>
<keyword evidence="21" id="KW-1185">Reference proteome</keyword>
<evidence type="ECO:0000256" key="4">
    <source>
        <dbReference type="ARBA" id="ARBA00003889"/>
    </source>
</evidence>
<feature type="binding site" evidence="19">
    <location>
        <position position="60"/>
    </location>
    <ligand>
        <name>GTP</name>
        <dbReference type="ChEBI" id="CHEBI:37565"/>
    </ligand>
</feature>
<dbReference type="PIRSF" id="PIRSF006135">
    <property type="entry name" value="CobU"/>
    <property type="match status" value="1"/>
</dbReference>
<evidence type="ECO:0000256" key="7">
    <source>
        <dbReference type="ARBA" id="ARBA00007490"/>
    </source>
</evidence>
<evidence type="ECO:0000256" key="1">
    <source>
        <dbReference type="ARBA" id="ARBA00000312"/>
    </source>
</evidence>
<feature type="binding site" evidence="19">
    <location>
        <begin position="32"/>
        <end position="34"/>
    </location>
    <ligand>
        <name>GTP</name>
        <dbReference type="ChEBI" id="CHEBI:37565"/>
    </ligand>
</feature>
<comment type="catalytic activity">
    <reaction evidence="1">
        <text>adenosylcob(III)inamide + ATP = adenosylcob(III)inamide phosphate + ADP + H(+)</text>
        <dbReference type="Rhea" id="RHEA:15769"/>
        <dbReference type="ChEBI" id="CHEBI:2480"/>
        <dbReference type="ChEBI" id="CHEBI:15378"/>
        <dbReference type="ChEBI" id="CHEBI:30616"/>
        <dbReference type="ChEBI" id="CHEBI:58502"/>
        <dbReference type="ChEBI" id="CHEBI:456216"/>
        <dbReference type="EC" id="2.7.1.156"/>
    </reaction>
</comment>
<comment type="pathway">
    <text evidence="6">Cofactor biosynthesis; adenosylcobalamin biosynthesis; adenosylcobalamin from cob(II)yrinate a,c-diamide: step 5/7.</text>
</comment>
<dbReference type="GO" id="GO:0043752">
    <property type="term" value="F:adenosylcobinamide kinase activity"/>
    <property type="evidence" value="ECO:0007669"/>
    <property type="project" value="UniProtKB-EC"/>
</dbReference>
<sequence length="178" mass="19570">MPYVLVTGGVRSGKSGFAEQRAGLDRRVLYVATGQAWDEEMQQRINLHRDRRPADWGLLESGALLTETLSKHLEEGWDCVLIDCLSTWLSNILMSLPESDLRADTTRAQVLAEAERLAAMFSRPDLHAVLVTTETGLGGVALTKLGRAFADLLGEVNQLLARHAEEVHLVIAGRALQL</sequence>
<dbReference type="GO" id="GO:0008820">
    <property type="term" value="F:cobinamide phosphate guanylyltransferase activity"/>
    <property type="evidence" value="ECO:0007669"/>
    <property type="project" value="UniProtKB-EC"/>
</dbReference>
<comment type="catalytic activity">
    <reaction evidence="3">
        <text>adenosylcob(III)inamide + GTP = adenosylcob(III)inamide phosphate + GDP + H(+)</text>
        <dbReference type="Rhea" id="RHEA:15765"/>
        <dbReference type="ChEBI" id="CHEBI:2480"/>
        <dbReference type="ChEBI" id="CHEBI:15378"/>
        <dbReference type="ChEBI" id="CHEBI:37565"/>
        <dbReference type="ChEBI" id="CHEBI:58189"/>
        <dbReference type="ChEBI" id="CHEBI:58502"/>
        <dbReference type="EC" id="2.7.1.156"/>
    </reaction>
</comment>
<dbReference type="Proteomes" id="UP000195437">
    <property type="component" value="Chromosome"/>
</dbReference>
<comment type="catalytic activity">
    <reaction evidence="2">
        <text>adenosylcob(III)inamide phosphate + GTP + H(+) = adenosylcob(III)inamide-GDP + diphosphate</text>
        <dbReference type="Rhea" id="RHEA:22712"/>
        <dbReference type="ChEBI" id="CHEBI:15378"/>
        <dbReference type="ChEBI" id="CHEBI:33019"/>
        <dbReference type="ChEBI" id="CHEBI:37565"/>
        <dbReference type="ChEBI" id="CHEBI:58502"/>
        <dbReference type="ChEBI" id="CHEBI:60487"/>
        <dbReference type="EC" id="2.7.7.62"/>
    </reaction>
</comment>
<dbReference type="KEGG" id="tum:CBW65_11140"/>
<feature type="binding site" evidence="19">
    <location>
        <begin position="8"/>
        <end position="15"/>
    </location>
    <ligand>
        <name>GTP</name>
        <dbReference type="ChEBI" id="CHEBI:37565"/>
    </ligand>
</feature>
<name>A0A1Y0IN74_9BACL</name>
<dbReference type="UniPathway" id="UPA00148">
    <property type="reaction ID" value="UER00236"/>
</dbReference>
<feature type="binding site" evidence="19">
    <location>
        <position position="83"/>
    </location>
    <ligand>
        <name>GTP</name>
        <dbReference type="ChEBI" id="CHEBI:37565"/>
    </ligand>
</feature>
<evidence type="ECO:0000256" key="19">
    <source>
        <dbReference type="PIRSR" id="PIRSR006135-2"/>
    </source>
</evidence>
<evidence type="ECO:0000256" key="18">
    <source>
        <dbReference type="PIRSR" id="PIRSR006135-1"/>
    </source>
</evidence>
<dbReference type="InterPro" id="IPR003203">
    <property type="entry name" value="CobU/CobP"/>
</dbReference>
<dbReference type="EC" id="2.7.1.156" evidence="8"/>
<protein>
    <recommendedName>
        <fullName evidence="16">Adenosylcobinamide kinase</fullName>
        <ecNumber evidence="8">2.7.1.156</ecNumber>
        <ecNumber evidence="9">2.7.7.62</ecNumber>
    </recommendedName>
    <alternativeName>
        <fullName evidence="17">Adenosylcobinamide-phosphate guanylyltransferase</fullName>
    </alternativeName>
</protein>
<dbReference type="Gene3D" id="3.40.50.300">
    <property type="entry name" value="P-loop containing nucleotide triphosphate hydrolases"/>
    <property type="match status" value="1"/>
</dbReference>
<reference evidence="21" key="1">
    <citation type="submission" date="2017-05" db="EMBL/GenBank/DDBJ databases">
        <authorList>
            <person name="Sung H."/>
        </authorList>
    </citation>
    <scope>NUCLEOTIDE SEQUENCE [LARGE SCALE GENOMIC DNA]</scope>
    <source>
        <strain evidence="21">AR23208</strain>
    </source>
</reference>
<evidence type="ECO:0000256" key="9">
    <source>
        <dbReference type="ARBA" id="ARBA00012523"/>
    </source>
</evidence>
<evidence type="ECO:0000256" key="2">
    <source>
        <dbReference type="ARBA" id="ARBA00000711"/>
    </source>
</evidence>
<proteinExistence type="inferred from homology"/>
<comment type="similarity">
    <text evidence="7">Belongs to the CobU/CobP family.</text>
</comment>
<keyword evidence="20" id="KW-0548">Nucleotidyltransferase</keyword>
<comment type="function">
    <text evidence="4">Catalyzes ATP-dependent phosphorylation of adenosylcobinamide and addition of GMP to adenosylcobinamide phosphate.</text>
</comment>
<dbReference type="GO" id="GO:0005525">
    <property type="term" value="F:GTP binding"/>
    <property type="evidence" value="ECO:0007669"/>
    <property type="project" value="UniProtKB-KW"/>
</dbReference>
<gene>
    <name evidence="20" type="ORF">CBW65_11140</name>
</gene>
<dbReference type="PANTHER" id="PTHR34848">
    <property type="match status" value="1"/>
</dbReference>
<evidence type="ECO:0000256" key="6">
    <source>
        <dbReference type="ARBA" id="ARBA00005159"/>
    </source>
</evidence>
<dbReference type="AlphaFoldDB" id="A0A1Y0IN74"/>
<keyword evidence="12 19" id="KW-0547">Nucleotide-binding</keyword>
<keyword evidence="11 20" id="KW-0808">Transferase</keyword>
<evidence type="ECO:0000256" key="8">
    <source>
        <dbReference type="ARBA" id="ARBA00012016"/>
    </source>
</evidence>
<keyword evidence="15 19" id="KW-0342">GTP-binding</keyword>
<dbReference type="CDD" id="cd00544">
    <property type="entry name" value="CobU"/>
    <property type="match status" value="1"/>
</dbReference>
<dbReference type="EMBL" id="CP021434">
    <property type="protein sequence ID" value="ARU61499.1"/>
    <property type="molecule type" value="Genomic_DNA"/>
</dbReference>
<evidence type="ECO:0000256" key="5">
    <source>
        <dbReference type="ARBA" id="ARBA00004692"/>
    </source>
</evidence>
<evidence type="ECO:0000256" key="13">
    <source>
        <dbReference type="ARBA" id="ARBA00022777"/>
    </source>
</evidence>
<evidence type="ECO:0000256" key="14">
    <source>
        <dbReference type="ARBA" id="ARBA00022840"/>
    </source>
</evidence>